<dbReference type="GO" id="GO:0003677">
    <property type="term" value="F:DNA binding"/>
    <property type="evidence" value="ECO:0007669"/>
    <property type="project" value="InterPro"/>
</dbReference>
<reference evidence="3 4" key="1">
    <citation type="journal article" date="2014" name="Genome Announc.">
        <title>Draft Genome Sequence of Lysobacter capsici AZ78, a Bacterium Antagonistic to Plant-Pathogenic Oomycetes.</title>
        <authorList>
            <person name="Puopolo G."/>
            <person name="Sonego P."/>
            <person name="Engelen K."/>
            <person name="Pertot I."/>
        </authorList>
    </citation>
    <scope>NUCLEOTIDE SEQUENCE [LARGE SCALE GENOMIC DNA]</scope>
    <source>
        <strain evidence="3 4">AZ78</strain>
    </source>
</reference>
<feature type="region of interest" description="Disordered" evidence="1">
    <location>
        <begin position="145"/>
        <end position="168"/>
    </location>
</feature>
<evidence type="ECO:0000259" key="2">
    <source>
        <dbReference type="PROSITE" id="PS50943"/>
    </source>
</evidence>
<evidence type="ECO:0000256" key="1">
    <source>
        <dbReference type="SAM" id="MobiDB-lite"/>
    </source>
</evidence>
<feature type="compositionally biased region" description="Basic residues" evidence="1">
    <location>
        <begin position="149"/>
        <end position="168"/>
    </location>
</feature>
<gene>
    <name evidence="3" type="ORF">AZ78_3213</name>
</gene>
<evidence type="ECO:0000313" key="3">
    <source>
        <dbReference type="EMBL" id="KWS05661.1"/>
    </source>
</evidence>
<dbReference type="Pfam" id="PF13560">
    <property type="entry name" value="HTH_31"/>
    <property type="match status" value="1"/>
</dbReference>
<feature type="compositionally biased region" description="Polar residues" evidence="1">
    <location>
        <begin position="60"/>
        <end position="74"/>
    </location>
</feature>
<accession>A0A120AH59</accession>
<dbReference type="CDD" id="cd00093">
    <property type="entry name" value="HTH_XRE"/>
    <property type="match status" value="1"/>
</dbReference>
<sequence length="168" mass="18329">MPNIATVLKEEIARLARKELRQHIDPLRAQVLAQRKAISALKQEVAALQRDMAKLAKGTSKATQAKTDSGSSGKPSRYSGALLRKLRERLGLSRDAFAPLIGASPQAVYNWEQTDTRPRQEFLDKIALVRGLSKAQVAALLEQHGAPKTTRKAGKKTAKNKAVRAKAA</sequence>
<keyword evidence="4" id="KW-1185">Reference proteome</keyword>
<comment type="caution">
    <text evidence="3">The sequence shown here is derived from an EMBL/GenBank/DDBJ whole genome shotgun (WGS) entry which is preliminary data.</text>
</comment>
<protein>
    <recommendedName>
        <fullName evidence="2">HTH cro/C1-type domain-containing protein</fullName>
    </recommendedName>
</protein>
<feature type="region of interest" description="Disordered" evidence="1">
    <location>
        <begin position="56"/>
        <end position="80"/>
    </location>
</feature>
<dbReference type="Gene3D" id="1.10.260.40">
    <property type="entry name" value="lambda repressor-like DNA-binding domains"/>
    <property type="match status" value="1"/>
</dbReference>
<dbReference type="Proteomes" id="UP000023435">
    <property type="component" value="Unassembled WGS sequence"/>
</dbReference>
<dbReference type="PROSITE" id="PS50943">
    <property type="entry name" value="HTH_CROC1"/>
    <property type="match status" value="1"/>
</dbReference>
<dbReference type="EMBL" id="JAJA02000001">
    <property type="protein sequence ID" value="KWS05661.1"/>
    <property type="molecule type" value="Genomic_DNA"/>
</dbReference>
<dbReference type="SMART" id="SM00530">
    <property type="entry name" value="HTH_XRE"/>
    <property type="match status" value="1"/>
</dbReference>
<dbReference type="SUPFAM" id="SSF47413">
    <property type="entry name" value="lambda repressor-like DNA-binding domains"/>
    <property type="match status" value="1"/>
</dbReference>
<dbReference type="AlphaFoldDB" id="A0A120AH59"/>
<name>A0A120AH59_9GAMM</name>
<evidence type="ECO:0000313" key="4">
    <source>
        <dbReference type="Proteomes" id="UP000023435"/>
    </source>
</evidence>
<dbReference type="InterPro" id="IPR010982">
    <property type="entry name" value="Lambda_DNA-bd_dom_sf"/>
</dbReference>
<organism evidence="3 4">
    <name type="scientific">Lysobacter capsici AZ78</name>
    <dbReference type="NCBI Taxonomy" id="1444315"/>
    <lineage>
        <taxon>Bacteria</taxon>
        <taxon>Pseudomonadati</taxon>
        <taxon>Pseudomonadota</taxon>
        <taxon>Gammaproteobacteria</taxon>
        <taxon>Lysobacterales</taxon>
        <taxon>Lysobacteraceae</taxon>
        <taxon>Lysobacter</taxon>
    </lineage>
</organism>
<dbReference type="InterPro" id="IPR001387">
    <property type="entry name" value="Cro/C1-type_HTH"/>
</dbReference>
<proteinExistence type="predicted"/>
<feature type="domain" description="HTH cro/C1-type" evidence="2">
    <location>
        <begin position="83"/>
        <end position="137"/>
    </location>
</feature>